<dbReference type="CDD" id="cd14840">
    <property type="entry name" value="D-Ala-D-Ala_dipeptidase_Aad"/>
    <property type="match status" value="1"/>
</dbReference>
<feature type="binding site" evidence="9">
    <location>
        <position position="159"/>
    </location>
    <ligand>
        <name>Zn(2+)</name>
        <dbReference type="ChEBI" id="CHEBI:29105"/>
        <note>catalytic</note>
    </ligand>
</feature>
<dbReference type="EMBL" id="CP081495">
    <property type="protein sequence ID" value="UYW00915.1"/>
    <property type="molecule type" value="Genomic_DNA"/>
</dbReference>
<comment type="similarity">
    <text evidence="9">Belongs to the peptidase M15D family.</text>
</comment>
<dbReference type="Pfam" id="PF01427">
    <property type="entry name" value="Peptidase_M15"/>
    <property type="match status" value="1"/>
</dbReference>
<dbReference type="PROSITE" id="PS51257">
    <property type="entry name" value="PROKAR_LIPOPROTEIN"/>
    <property type="match status" value="1"/>
</dbReference>
<evidence type="ECO:0000256" key="7">
    <source>
        <dbReference type="ARBA" id="ARBA00023049"/>
    </source>
</evidence>
<dbReference type="PANTHER" id="PTHR43126:SF1">
    <property type="entry name" value="D-ALANYL-D-ALANINE DIPEPTIDASE"/>
    <property type="match status" value="1"/>
</dbReference>
<proteinExistence type="inferred from homology"/>
<evidence type="ECO:0000256" key="5">
    <source>
        <dbReference type="ARBA" id="ARBA00022833"/>
    </source>
</evidence>
<reference evidence="10" key="1">
    <citation type="submission" date="2021-08" db="EMBL/GenBank/DDBJ databases">
        <title>Flavobacterium sp. strain CC-SYL302.</title>
        <authorList>
            <person name="Lin S.-Y."/>
            <person name="Lee T.-H."/>
            <person name="Young C.-C."/>
        </authorList>
    </citation>
    <scope>NUCLEOTIDE SEQUENCE</scope>
    <source>
        <strain evidence="10">CC-SYL302</strain>
    </source>
</reference>
<keyword evidence="5 9" id="KW-0862">Zinc</keyword>
<protein>
    <recommendedName>
        <fullName evidence="9">D-alanyl-D-alanine dipeptidase</fullName>
        <shortName evidence="9">D-Ala-D-Ala dipeptidase</shortName>
        <ecNumber evidence="9">3.4.13.22</ecNumber>
    </recommendedName>
</protein>
<keyword evidence="6 9" id="KW-0224">Dipeptidase</keyword>
<comment type="cofactor">
    <cofactor evidence="9">
        <name>Zn(2+)</name>
        <dbReference type="ChEBI" id="CHEBI:29105"/>
    </cofactor>
    <text evidence="9">Binds 1 zinc ion per subunit.</text>
</comment>
<feature type="binding site" evidence="9">
    <location>
        <position position="152"/>
    </location>
    <ligand>
        <name>Zn(2+)</name>
        <dbReference type="ChEBI" id="CHEBI:29105"/>
        <note>catalytic</note>
    </ligand>
</feature>
<feature type="active site" description="Proton donor/acceptor" evidence="9">
    <location>
        <position position="216"/>
    </location>
</feature>
<feature type="binding site" evidence="9">
    <location>
        <position position="219"/>
    </location>
    <ligand>
        <name>Zn(2+)</name>
        <dbReference type="ChEBI" id="CHEBI:29105"/>
        <note>catalytic</note>
    </ligand>
</feature>
<dbReference type="InterPro" id="IPR000755">
    <property type="entry name" value="A_A_dipeptidase"/>
</dbReference>
<sequence>MFKKLLFSTFLVAALACKKQDVTEVVPVTIITLDSLNTPSIDTISLPKFEPKPAPELDSIFVKLSDYSDAFEYDLRYATPNNFLAQQVYDCGQCYLRYKTVVALIAAQEDFNKLGYRLKLYDCYRPLDVQKKMWQILPGTNYVANPAKGSVHNRGGAVDLTLVDSLGVELDMGTDFDFFGPEAHHAFTDLDEKVLQNRTLLKQTMEKHHFKSIYSEWWHYNFLPARKDPVSNFTWSCS</sequence>
<dbReference type="EC" id="3.4.13.22" evidence="9"/>
<dbReference type="PANTHER" id="PTHR43126">
    <property type="entry name" value="D-ALANYL-D-ALANINE DIPEPTIDASE"/>
    <property type="match status" value="1"/>
</dbReference>
<keyword evidence="4 9" id="KW-0378">Hydrolase</keyword>
<accession>A0ABY6LZN0</accession>
<evidence type="ECO:0000256" key="9">
    <source>
        <dbReference type="HAMAP-Rule" id="MF_01924"/>
    </source>
</evidence>
<evidence type="ECO:0000256" key="8">
    <source>
        <dbReference type="ARBA" id="ARBA00023316"/>
    </source>
</evidence>
<comment type="function">
    <text evidence="9">Catalyzes hydrolysis of the D-alanyl-D-alanine dipeptide.</text>
</comment>
<keyword evidence="8" id="KW-0961">Cell wall biogenesis/degradation</keyword>
<dbReference type="Proteomes" id="UP001163328">
    <property type="component" value="Chromosome"/>
</dbReference>
<keyword evidence="2 9" id="KW-0645">Protease</keyword>
<keyword evidence="7 9" id="KW-0482">Metalloprotease</keyword>
<keyword evidence="11" id="KW-1185">Reference proteome</keyword>
<evidence type="ECO:0000313" key="11">
    <source>
        <dbReference type="Proteomes" id="UP001163328"/>
    </source>
</evidence>
<gene>
    <name evidence="10" type="ORF">K5I29_10445</name>
</gene>
<keyword evidence="3 9" id="KW-0479">Metal-binding</keyword>
<dbReference type="InterPro" id="IPR009045">
    <property type="entry name" value="Zn_M74/Hedgehog-like"/>
</dbReference>
<evidence type="ECO:0000256" key="2">
    <source>
        <dbReference type="ARBA" id="ARBA00022670"/>
    </source>
</evidence>
<evidence type="ECO:0000256" key="4">
    <source>
        <dbReference type="ARBA" id="ARBA00022801"/>
    </source>
</evidence>
<evidence type="ECO:0000256" key="3">
    <source>
        <dbReference type="ARBA" id="ARBA00022723"/>
    </source>
</evidence>
<dbReference type="HAMAP" id="MF_01924">
    <property type="entry name" value="A_A_dipeptidase"/>
    <property type="match status" value="1"/>
</dbReference>
<dbReference type="SUPFAM" id="SSF55166">
    <property type="entry name" value="Hedgehog/DD-peptidase"/>
    <property type="match status" value="1"/>
</dbReference>
<dbReference type="Gene3D" id="3.30.1380.10">
    <property type="match status" value="1"/>
</dbReference>
<organism evidence="10 11">
    <name type="scientific">Flavobacterium agricola</name>
    <dbReference type="NCBI Taxonomy" id="2870839"/>
    <lineage>
        <taxon>Bacteria</taxon>
        <taxon>Pseudomonadati</taxon>
        <taxon>Bacteroidota</taxon>
        <taxon>Flavobacteriia</taxon>
        <taxon>Flavobacteriales</taxon>
        <taxon>Flavobacteriaceae</taxon>
        <taxon>Flavobacterium</taxon>
    </lineage>
</organism>
<feature type="site" description="Transition state stabilizer" evidence="9">
    <location>
        <position position="125"/>
    </location>
</feature>
<evidence type="ECO:0000256" key="1">
    <source>
        <dbReference type="ARBA" id="ARBA00001362"/>
    </source>
</evidence>
<evidence type="ECO:0000313" key="10">
    <source>
        <dbReference type="EMBL" id="UYW00915.1"/>
    </source>
</evidence>
<comment type="catalytic activity">
    <reaction evidence="1 9">
        <text>D-alanyl-D-alanine + H2O = 2 D-alanine</text>
        <dbReference type="Rhea" id="RHEA:20661"/>
        <dbReference type="ChEBI" id="CHEBI:15377"/>
        <dbReference type="ChEBI" id="CHEBI:57416"/>
        <dbReference type="ChEBI" id="CHEBI:57822"/>
        <dbReference type="EC" id="3.4.13.22"/>
    </reaction>
</comment>
<evidence type="ECO:0000256" key="6">
    <source>
        <dbReference type="ARBA" id="ARBA00022997"/>
    </source>
</evidence>
<name>A0ABY6LZN0_9FLAO</name>
<dbReference type="RefSeq" id="WP_264433153.1">
    <property type="nucleotide sequence ID" value="NZ_CP081495.1"/>
</dbReference>